<feature type="transmembrane region" description="Helical" evidence="1">
    <location>
        <begin position="112"/>
        <end position="137"/>
    </location>
</feature>
<dbReference type="RefSeq" id="WP_212700041.1">
    <property type="nucleotide sequence ID" value="NZ_JADMKU010000003.1"/>
</dbReference>
<evidence type="ECO:0000313" key="2">
    <source>
        <dbReference type="EMBL" id="MBR9650530.1"/>
    </source>
</evidence>
<evidence type="ECO:0000256" key="1">
    <source>
        <dbReference type="SAM" id="Phobius"/>
    </source>
</evidence>
<evidence type="ECO:0000313" key="3">
    <source>
        <dbReference type="Proteomes" id="UP001195941"/>
    </source>
</evidence>
<keyword evidence="1" id="KW-1133">Transmembrane helix</keyword>
<protein>
    <submittedName>
        <fullName evidence="2">Uncharacterized protein</fullName>
    </submittedName>
</protein>
<dbReference type="EMBL" id="JADMKU010000003">
    <property type="protein sequence ID" value="MBR9650530.1"/>
    <property type="molecule type" value="Genomic_DNA"/>
</dbReference>
<keyword evidence="3" id="KW-1185">Reference proteome</keyword>
<keyword evidence="1" id="KW-0812">Transmembrane</keyword>
<comment type="caution">
    <text evidence="2">The sequence shown here is derived from an EMBL/GenBank/DDBJ whole genome shotgun (WGS) entry which is preliminary data.</text>
</comment>
<accession>A0ABS5HNJ2</accession>
<gene>
    <name evidence="2" type="ORF">IT775_05245</name>
</gene>
<sequence>MIAALFKDRFAKRFGIGVTLFASGLLIARSYDGFIAALGIVLIGVGTILWTTGLGWIGADTDPIEPDDSIVSRYPIGHALFFLIPAVIGFALLGKGLFLWDSAPGLRERSLVISIGSVMLFSGAAIVAHFASFRIVLRDGQIQSSGGIRPRNRKGPYPLAEISKRKGVDLVDGMSPRTYRLAFMGKRSLDLNAHMTGTKHILERAAEFYDHDYMYDQLPKHW</sequence>
<organism evidence="2 3">
    <name type="scientific">Thalassovita aquimarina</name>
    <dbReference type="NCBI Taxonomy" id="2785917"/>
    <lineage>
        <taxon>Bacteria</taxon>
        <taxon>Pseudomonadati</taxon>
        <taxon>Pseudomonadota</taxon>
        <taxon>Alphaproteobacteria</taxon>
        <taxon>Rhodobacterales</taxon>
        <taxon>Roseobacteraceae</taxon>
        <taxon>Thalassovita</taxon>
    </lineage>
</organism>
<feature type="transmembrane region" description="Helical" evidence="1">
    <location>
        <begin position="80"/>
        <end position="100"/>
    </location>
</feature>
<proteinExistence type="predicted"/>
<reference evidence="2 3" key="1">
    <citation type="journal article" date="2021" name="Arch. Microbiol.">
        <title>Thalassobius aquimarinus sp. nov., isolated from the Sea of Japan seashore.</title>
        <authorList>
            <person name="Kurilenko V.V."/>
            <person name="Romanenko L.A."/>
            <person name="Chernysheva N.Y."/>
            <person name="Velansky P.V."/>
            <person name="Tekutyeva L.A."/>
            <person name="Isaeva M.P."/>
            <person name="Mikhailov V.V."/>
        </authorList>
    </citation>
    <scope>NUCLEOTIDE SEQUENCE [LARGE SCALE GENOMIC DNA]</scope>
    <source>
        <strain evidence="2 3">KMM 8518</strain>
    </source>
</reference>
<feature type="transmembrane region" description="Helical" evidence="1">
    <location>
        <begin position="34"/>
        <end position="59"/>
    </location>
</feature>
<keyword evidence="1" id="KW-0472">Membrane</keyword>
<name>A0ABS5HNJ2_9RHOB</name>
<dbReference type="Proteomes" id="UP001195941">
    <property type="component" value="Unassembled WGS sequence"/>
</dbReference>
<feature type="transmembrane region" description="Helical" evidence="1">
    <location>
        <begin position="12"/>
        <end position="28"/>
    </location>
</feature>